<dbReference type="SUPFAM" id="SSF54184">
    <property type="entry name" value="Penicillin-binding protein 2x (pbp-2x), c-terminal domain"/>
    <property type="match status" value="2"/>
</dbReference>
<proteinExistence type="inferred from homology"/>
<keyword evidence="8" id="KW-1133">Transmembrane helix</keyword>
<reference evidence="10 11" key="1">
    <citation type="submission" date="2023-07" db="EMBL/GenBank/DDBJ databases">
        <title>Genomic Encyclopedia of Type Strains, Phase IV (KMG-IV): sequencing the most valuable type-strain genomes for metagenomic binning, comparative biology and taxonomic classification.</title>
        <authorList>
            <person name="Goeker M."/>
        </authorList>
    </citation>
    <scope>NUCLEOTIDE SEQUENCE [LARGE SCALE GENOMIC DNA]</scope>
    <source>
        <strain evidence="10 11">DSM 9768</strain>
    </source>
</reference>
<dbReference type="PANTHER" id="PTHR30627">
    <property type="entry name" value="PEPTIDOGLYCAN D,D-TRANSPEPTIDASE"/>
    <property type="match status" value="1"/>
</dbReference>
<dbReference type="InterPro" id="IPR012338">
    <property type="entry name" value="Beta-lactam/transpept-like"/>
</dbReference>
<gene>
    <name evidence="10" type="ORF">J2S74_001195</name>
</gene>
<evidence type="ECO:0000259" key="9">
    <source>
        <dbReference type="PROSITE" id="PS51178"/>
    </source>
</evidence>
<dbReference type="InterPro" id="IPR036138">
    <property type="entry name" value="PBP_dimer_sf"/>
</dbReference>
<dbReference type="Pfam" id="PF00905">
    <property type="entry name" value="Transpeptidase"/>
    <property type="match status" value="1"/>
</dbReference>
<dbReference type="Gene3D" id="3.90.1310.10">
    <property type="entry name" value="Penicillin-binding protein 2a (Domain 2)"/>
    <property type="match status" value="1"/>
</dbReference>
<evidence type="ECO:0000256" key="3">
    <source>
        <dbReference type="ARBA" id="ARBA00007171"/>
    </source>
</evidence>
<accession>A0ABT9ZTL8</accession>
<feature type="domain" description="PASTA" evidence="9">
    <location>
        <begin position="589"/>
        <end position="649"/>
    </location>
</feature>
<evidence type="ECO:0000256" key="2">
    <source>
        <dbReference type="ARBA" id="ARBA00004752"/>
    </source>
</evidence>
<dbReference type="CDD" id="cd06576">
    <property type="entry name" value="PASTA_Pbp2x-like_1"/>
    <property type="match status" value="1"/>
</dbReference>
<keyword evidence="8" id="KW-0812">Transmembrane</keyword>
<dbReference type="InterPro" id="IPR005543">
    <property type="entry name" value="PASTA_dom"/>
</dbReference>
<dbReference type="PROSITE" id="PS51178">
    <property type="entry name" value="PASTA"/>
    <property type="match status" value="1"/>
</dbReference>
<feature type="region of interest" description="Disordered" evidence="7">
    <location>
        <begin position="705"/>
        <end position="740"/>
    </location>
</feature>
<dbReference type="SMART" id="SM00740">
    <property type="entry name" value="PASTA"/>
    <property type="match status" value="2"/>
</dbReference>
<evidence type="ECO:0000256" key="4">
    <source>
        <dbReference type="ARBA" id="ARBA00012448"/>
    </source>
</evidence>
<dbReference type="SUPFAM" id="SSF56601">
    <property type="entry name" value="beta-lactamase/transpeptidase-like"/>
    <property type="match status" value="1"/>
</dbReference>
<protein>
    <recommendedName>
        <fullName evidence="4">serine-type D-Ala-D-Ala carboxypeptidase</fullName>
        <ecNumber evidence="4">3.4.16.4</ecNumber>
    </recommendedName>
</protein>
<dbReference type="Pfam" id="PF03717">
    <property type="entry name" value="PBP_dimer"/>
    <property type="match status" value="1"/>
</dbReference>
<comment type="subcellular location">
    <subcellularLocation>
        <location evidence="1">Membrane</location>
    </subcellularLocation>
</comment>
<dbReference type="InterPro" id="IPR050515">
    <property type="entry name" value="Beta-lactam/transpept"/>
</dbReference>
<dbReference type="CDD" id="cd06575">
    <property type="entry name" value="PASTA_Pbp2x-like_2"/>
    <property type="match status" value="1"/>
</dbReference>
<evidence type="ECO:0000256" key="8">
    <source>
        <dbReference type="SAM" id="Phobius"/>
    </source>
</evidence>
<dbReference type="Gene3D" id="3.40.710.10">
    <property type="entry name" value="DD-peptidase/beta-lactamase superfamily"/>
    <property type="match status" value="1"/>
</dbReference>
<name>A0ABT9ZTL8_9BACI</name>
<organism evidence="10 11">
    <name type="scientific">Evansella vedderi</name>
    <dbReference type="NCBI Taxonomy" id="38282"/>
    <lineage>
        <taxon>Bacteria</taxon>
        <taxon>Bacillati</taxon>
        <taxon>Bacillota</taxon>
        <taxon>Bacilli</taxon>
        <taxon>Bacillales</taxon>
        <taxon>Bacillaceae</taxon>
        <taxon>Evansella</taxon>
    </lineage>
</organism>
<dbReference type="Pfam" id="PF03793">
    <property type="entry name" value="PASTA"/>
    <property type="match status" value="1"/>
</dbReference>
<comment type="pathway">
    <text evidence="2">Cell wall biogenesis; peptidoglycan biosynthesis.</text>
</comment>
<evidence type="ECO:0000256" key="7">
    <source>
        <dbReference type="SAM" id="MobiDB-lite"/>
    </source>
</evidence>
<dbReference type="PANTHER" id="PTHR30627:SF26">
    <property type="entry name" value="PENICILLIN-BINDING PROTEIN 2B"/>
    <property type="match status" value="1"/>
</dbReference>
<comment type="catalytic activity">
    <reaction evidence="6">
        <text>Preferential cleavage: (Ac)2-L-Lys-D-Ala-|-D-Ala. Also transpeptidation of peptidyl-alanyl moieties that are N-acyl substituents of D-alanine.</text>
        <dbReference type="EC" id="3.4.16.4"/>
    </reaction>
</comment>
<dbReference type="SUPFAM" id="SSF56519">
    <property type="entry name" value="Penicillin binding protein dimerisation domain"/>
    <property type="match status" value="1"/>
</dbReference>
<comment type="similarity">
    <text evidence="3">Belongs to the transpeptidase family.</text>
</comment>
<sequence length="740" mass="82822">MEQKKNNIVTKRALLILIIFLVGVSVLFSRFVYIQAEQEIQGQDLQTLLESRWSQSRVLEGRRGTIFDRNGEALAEEIPSYTIVANLDERYGGYVEDPAFTAMQLSTVLDIDPAVVEGILTRGIEQGRVQVELGARTKFLSYETTEEVRALELQGINFREDARRYYPKQTFASHIIGYTERDMSVARMGLESSLNEYLQEENGRISYQKDGRNRRLPNANEIIDPPKNGSNVFLTLDTRIQMAIEQTMNQVEQEFEPERIMAIVANAKTGEILGMSNRPSFNPNQYESIVNFINYNTASRFEPGSTLKIFTLAAAIEEGVYRGEDYFLSGSYTVGSDTINDHYRGGWGEITYNEGFERSSNVAFTKLALEELGADRLYEYIDRFGFSQPTGIDLPNEISGSIARRGLSELATTAFGQGTAVTPIQQVQAATAIANDGKMMKPFVIDRIESGDDGEVIKQNEPEIAGQPISKETADEVLRLMETVVTSEVGTGRPFAIDGFRVAGKTGTAEIPRENGRGYLEGHGNFIYSFIGMAPAEDPEVIVYVAVDRPKLQAYESGSLPVSMIFKSVMNQSLQYLNISPDNSNGEQVIEEREIEDVIGLNTEDAKNNLISTGYDVVVLGDGNQVKRQYPQPESKIMRGEKVFILTDGNTFLMPDISGWSLRNVLILQNMLDIQLDIQGNGFVNNQRPEPGDRLDDIDRIMVSLRPPGERDDGEDGYEDTIDTISSMEEEDEDEEFFMD</sequence>
<feature type="compositionally biased region" description="Acidic residues" evidence="7">
    <location>
        <begin position="712"/>
        <end position="740"/>
    </location>
</feature>
<evidence type="ECO:0000256" key="5">
    <source>
        <dbReference type="ARBA" id="ARBA00023136"/>
    </source>
</evidence>
<dbReference type="InterPro" id="IPR005311">
    <property type="entry name" value="PBP_dimer"/>
</dbReference>
<evidence type="ECO:0000256" key="6">
    <source>
        <dbReference type="ARBA" id="ARBA00034000"/>
    </source>
</evidence>
<dbReference type="RefSeq" id="WP_307322977.1">
    <property type="nucleotide sequence ID" value="NZ_JAUSUG010000003.1"/>
</dbReference>
<dbReference type="EC" id="3.4.16.4" evidence="4"/>
<evidence type="ECO:0000313" key="10">
    <source>
        <dbReference type="EMBL" id="MDQ0253823.1"/>
    </source>
</evidence>
<dbReference type="EMBL" id="JAUSUG010000003">
    <property type="protein sequence ID" value="MDQ0253823.1"/>
    <property type="molecule type" value="Genomic_DNA"/>
</dbReference>
<feature type="transmembrane region" description="Helical" evidence="8">
    <location>
        <begin position="12"/>
        <end position="33"/>
    </location>
</feature>
<evidence type="ECO:0000256" key="1">
    <source>
        <dbReference type="ARBA" id="ARBA00004370"/>
    </source>
</evidence>
<comment type="caution">
    <text evidence="10">The sequence shown here is derived from an EMBL/GenBank/DDBJ whole genome shotgun (WGS) entry which is preliminary data.</text>
</comment>
<evidence type="ECO:0000313" key="11">
    <source>
        <dbReference type="Proteomes" id="UP001230005"/>
    </source>
</evidence>
<keyword evidence="5 8" id="KW-0472">Membrane</keyword>
<keyword evidence="11" id="KW-1185">Reference proteome</keyword>
<dbReference type="Proteomes" id="UP001230005">
    <property type="component" value="Unassembled WGS sequence"/>
</dbReference>
<dbReference type="InterPro" id="IPR001460">
    <property type="entry name" value="PCN-bd_Tpept"/>
</dbReference>